<evidence type="ECO:0000313" key="2">
    <source>
        <dbReference type="Proteomes" id="UP000075430"/>
    </source>
</evidence>
<name>A0A150F9B3_9BACI</name>
<reference evidence="2" key="1">
    <citation type="submission" date="2016-02" db="EMBL/GenBank/DDBJ databases">
        <authorList>
            <person name="Dunlap C."/>
        </authorList>
    </citation>
    <scope>NUCLEOTIDE SEQUENCE [LARGE SCALE GENOMIC DNA]</scope>
    <source>
        <strain evidence="2">NRRL B-41092</strain>
    </source>
</reference>
<dbReference type="Pfam" id="PF10673">
    <property type="entry name" value="DUF2487"/>
    <property type="match status" value="1"/>
</dbReference>
<organism evidence="1 2">
    <name type="scientific">Bacillus nakamurai</name>
    <dbReference type="NCBI Taxonomy" id="1793963"/>
    <lineage>
        <taxon>Bacteria</taxon>
        <taxon>Bacillati</taxon>
        <taxon>Bacillota</taxon>
        <taxon>Bacilli</taxon>
        <taxon>Bacillales</taxon>
        <taxon>Bacillaceae</taxon>
        <taxon>Bacillus</taxon>
    </lineage>
</organism>
<protein>
    <recommendedName>
        <fullName evidence="3">DUF2487 domain-containing protein</fullName>
    </recommendedName>
</protein>
<comment type="caution">
    <text evidence="1">The sequence shown here is derived from an EMBL/GenBank/DDBJ whole genome shotgun (WGS) entry which is preliminary data.</text>
</comment>
<dbReference type="InterPro" id="IPR019615">
    <property type="entry name" value="DUF2487"/>
</dbReference>
<dbReference type="OrthoDB" id="2678750at2"/>
<evidence type="ECO:0000313" key="1">
    <source>
        <dbReference type="EMBL" id="KXZ21599.1"/>
    </source>
</evidence>
<accession>A0A150F9B3</accession>
<proteinExistence type="predicted"/>
<dbReference type="Proteomes" id="UP000075430">
    <property type="component" value="Unassembled WGS sequence"/>
</dbReference>
<evidence type="ECO:0008006" key="3">
    <source>
        <dbReference type="Google" id="ProtNLM"/>
    </source>
</evidence>
<dbReference type="RefSeq" id="WP_061520965.1">
    <property type="nucleotide sequence ID" value="NZ_JARLZY010000025.1"/>
</dbReference>
<dbReference type="STRING" id="1793963.AXI58_11610"/>
<sequence length="148" mass="16911">MRWRAADASAYLQSIDYIDTAVIPLISIKSSGGLKEAAEQGESTQLLSEELERQLKGRVYLFPSYTYVDIDQTQISQLQKVKEEVMSQFRHAVFLTADEKWKDSEIGPDVIYIPAVPFEHMKDSLKRKIADDKCGEILNVLLQKWNNS</sequence>
<dbReference type="EMBL" id="LSBA01000006">
    <property type="protein sequence ID" value="KXZ21599.1"/>
    <property type="molecule type" value="Genomic_DNA"/>
</dbReference>
<dbReference type="AlphaFoldDB" id="A0A150F9B3"/>
<gene>
    <name evidence="1" type="ORF">AXI58_11610</name>
</gene>
<keyword evidence="2" id="KW-1185">Reference proteome</keyword>